<dbReference type="InterPro" id="IPR022383">
    <property type="entry name" value="Lactate/malate_DH_C"/>
</dbReference>
<feature type="domain" description="Lactate/malate dehydrogenase C-terminal" evidence="11">
    <location>
        <begin position="148"/>
        <end position="307"/>
    </location>
</feature>
<dbReference type="Pfam" id="PF02866">
    <property type="entry name" value="Ldh_1_C"/>
    <property type="match status" value="1"/>
</dbReference>
<reference evidence="12 13" key="1">
    <citation type="submission" date="2017-11" db="EMBL/GenBank/DDBJ databases">
        <title>Genome sequence of Entomoplasma ellychniae ELCN-1 (ATCC 43707).</title>
        <authorList>
            <person name="Lo W.-S."/>
            <person name="Gasparich G.E."/>
            <person name="Kuo C.-H."/>
        </authorList>
    </citation>
    <scope>NUCLEOTIDE SEQUENCE [LARGE SCALE GENOMIC DNA]</scope>
    <source>
        <strain evidence="12 13">ELCN-1</strain>
    </source>
</reference>
<keyword evidence="4 7" id="KW-0560">Oxidoreductase</keyword>
<evidence type="ECO:0000256" key="2">
    <source>
        <dbReference type="ARBA" id="ARBA00006054"/>
    </source>
</evidence>
<evidence type="ECO:0000259" key="11">
    <source>
        <dbReference type="Pfam" id="PF02866"/>
    </source>
</evidence>
<feature type="binding site" evidence="9">
    <location>
        <begin position="12"/>
        <end position="17"/>
    </location>
    <ligand>
        <name>NAD(+)</name>
        <dbReference type="ChEBI" id="CHEBI:57540"/>
    </ligand>
</feature>
<comment type="caution">
    <text evidence="12">The sequence shown here is derived from an EMBL/GenBank/DDBJ whole genome shotgun (WGS) entry which is preliminary data.</text>
</comment>
<feature type="modified residue" description="Phosphotyrosine" evidence="7">
    <location>
        <position position="222"/>
    </location>
</feature>
<dbReference type="EC" id="1.1.1.27" evidence="3 7"/>
<evidence type="ECO:0000256" key="8">
    <source>
        <dbReference type="PIRSR" id="PIRSR000102-1"/>
    </source>
</evidence>
<gene>
    <name evidence="7 12" type="primary">ldh</name>
    <name evidence="12" type="ORF">EELLY_v1c04000</name>
</gene>
<evidence type="ECO:0000256" key="3">
    <source>
        <dbReference type="ARBA" id="ARBA00012967"/>
    </source>
</evidence>
<feature type="binding site" evidence="7">
    <location>
        <position position="16"/>
    </location>
    <ligand>
        <name>NAD(+)</name>
        <dbReference type="ChEBI" id="CHEBI:57540"/>
    </ligand>
</feature>
<dbReference type="PRINTS" id="PR00086">
    <property type="entry name" value="LLDHDRGNASE"/>
</dbReference>
<comment type="pathway">
    <text evidence="1 7">Fermentation; pyruvate fermentation to lactate; (S)-lactate from pyruvate: step 1/1.</text>
</comment>
<comment type="similarity">
    <text evidence="2 7">Belongs to the LDH/MDH superfamily. LDH family.</text>
</comment>
<dbReference type="Gene3D" id="3.40.50.720">
    <property type="entry name" value="NAD(P)-binding Rossmann-like Domain"/>
    <property type="match status" value="1"/>
</dbReference>
<comment type="function">
    <text evidence="7">Catalyzes the conversion of lactate to pyruvate.</text>
</comment>
<feature type="binding site" evidence="7">
    <location>
        <begin position="123"/>
        <end position="126"/>
    </location>
    <ligand>
        <name>substrate</name>
    </ligand>
</feature>
<feature type="binding site" evidence="7">
    <location>
        <begin position="121"/>
        <end position="123"/>
    </location>
    <ligand>
        <name>NAD(+)</name>
        <dbReference type="ChEBI" id="CHEBI:57540"/>
    </ligand>
</feature>
<dbReference type="GO" id="GO:0004459">
    <property type="term" value="F:L-lactate dehydrogenase (NAD+) activity"/>
    <property type="evidence" value="ECO:0007669"/>
    <property type="project" value="UniProtKB-UniRule"/>
</dbReference>
<accession>A0A8E2QZH3</accession>
<keyword evidence="13" id="KW-1185">Reference proteome</keyword>
<dbReference type="NCBIfam" id="NF000824">
    <property type="entry name" value="PRK00066.1"/>
    <property type="match status" value="1"/>
</dbReference>
<feature type="binding site" evidence="7">
    <location>
        <position position="85"/>
    </location>
    <ligand>
        <name>substrate</name>
    </ligand>
</feature>
<feature type="active site" description="Proton acceptor" evidence="7 8">
    <location>
        <position position="178"/>
    </location>
</feature>
<dbReference type="InterPro" id="IPR036291">
    <property type="entry name" value="NAD(P)-bd_dom_sf"/>
</dbReference>
<feature type="binding site" evidence="9">
    <location>
        <position position="98"/>
    </location>
    <ligand>
        <name>NAD(+)</name>
        <dbReference type="ChEBI" id="CHEBI:57540"/>
    </ligand>
</feature>
<evidence type="ECO:0000256" key="4">
    <source>
        <dbReference type="ARBA" id="ARBA00023002"/>
    </source>
</evidence>
<feature type="binding site" evidence="7">
    <location>
        <position position="146"/>
    </location>
    <ligand>
        <name>NAD(+)</name>
        <dbReference type="ChEBI" id="CHEBI:57540"/>
    </ligand>
</feature>
<evidence type="ECO:0000313" key="13">
    <source>
        <dbReference type="Proteomes" id="UP000239010"/>
    </source>
</evidence>
<dbReference type="PANTHER" id="PTHR43128">
    <property type="entry name" value="L-2-HYDROXYCARBOXYLATE DEHYDROGENASE (NAD(P)(+))"/>
    <property type="match status" value="1"/>
</dbReference>
<dbReference type="Gene3D" id="3.90.110.10">
    <property type="entry name" value="Lactate dehydrogenase/glycoside hydrolase, family 4, C-terminal"/>
    <property type="match status" value="1"/>
</dbReference>
<evidence type="ECO:0000259" key="10">
    <source>
        <dbReference type="Pfam" id="PF00056"/>
    </source>
</evidence>
<comment type="subcellular location">
    <subcellularLocation>
        <location evidence="7">Cytoplasm</location>
    </subcellularLocation>
</comment>
<comment type="caution">
    <text evidence="7">Lacks conserved residue(s) required for the propagation of feature annotation.</text>
</comment>
<dbReference type="GO" id="GO:0005737">
    <property type="term" value="C:cytoplasm"/>
    <property type="evidence" value="ECO:0007669"/>
    <property type="project" value="UniProtKB-SubCell"/>
</dbReference>
<keyword evidence="7" id="KW-0597">Phosphoprotein</keyword>
<dbReference type="InterPro" id="IPR011304">
    <property type="entry name" value="L-lactate_DH"/>
</dbReference>
<dbReference type="NCBIfam" id="TIGR01771">
    <property type="entry name" value="L-LDH-NAD"/>
    <property type="match status" value="1"/>
</dbReference>
<dbReference type="RefSeq" id="WP_104205810.1">
    <property type="nucleotide sequence ID" value="NZ_PHND01000001.1"/>
</dbReference>
<dbReference type="GO" id="GO:0006089">
    <property type="term" value="P:lactate metabolic process"/>
    <property type="evidence" value="ECO:0007669"/>
    <property type="project" value="TreeGrafter"/>
</dbReference>
<dbReference type="InterPro" id="IPR015955">
    <property type="entry name" value="Lactate_DH/Glyco_Ohase_4_C"/>
</dbReference>
<dbReference type="CDD" id="cd05291">
    <property type="entry name" value="HicDH_like"/>
    <property type="match status" value="1"/>
</dbReference>
<protein>
    <recommendedName>
        <fullName evidence="3 7">L-lactate dehydrogenase</fullName>
        <shortName evidence="7">L-LDH</shortName>
        <ecNumber evidence="3 7">1.1.1.27</ecNumber>
    </recommendedName>
</protein>
<proteinExistence type="inferred from homology"/>
<feature type="binding site" evidence="7 9">
    <location>
        <position position="37"/>
    </location>
    <ligand>
        <name>NAD(+)</name>
        <dbReference type="ChEBI" id="CHEBI:57540"/>
    </ligand>
</feature>
<dbReference type="SUPFAM" id="SSF51735">
    <property type="entry name" value="NAD(P)-binding Rossmann-fold domains"/>
    <property type="match status" value="1"/>
</dbReference>
<feature type="binding site" evidence="7">
    <location>
        <position position="91"/>
    </location>
    <ligand>
        <name>substrate</name>
    </ligand>
</feature>
<feature type="binding site" evidence="7">
    <location>
        <begin position="151"/>
        <end position="154"/>
    </location>
    <ligand>
        <name>substrate</name>
    </ligand>
</feature>
<evidence type="ECO:0000256" key="9">
    <source>
        <dbReference type="PIRSR" id="PIRSR000102-3"/>
    </source>
</evidence>
<name>A0A8E2QZH3_9MOLU</name>
<dbReference type="PIRSF" id="PIRSF000102">
    <property type="entry name" value="Lac_mal_DH"/>
    <property type="match status" value="1"/>
</dbReference>
<dbReference type="Proteomes" id="UP000239010">
    <property type="component" value="Unassembled WGS sequence"/>
</dbReference>
<dbReference type="UniPathway" id="UPA00554">
    <property type="reaction ID" value="UER00611"/>
</dbReference>
<keyword evidence="7" id="KW-0963">Cytoplasm</keyword>
<organism evidence="12 13">
    <name type="scientific">Entomoplasma ellychniae</name>
    <dbReference type="NCBI Taxonomy" id="2114"/>
    <lineage>
        <taxon>Bacteria</taxon>
        <taxon>Bacillati</taxon>
        <taxon>Mycoplasmatota</taxon>
        <taxon>Mollicutes</taxon>
        <taxon>Entomoplasmatales</taxon>
        <taxon>Entomoplasmataceae</taxon>
        <taxon>Entomoplasma</taxon>
    </lineage>
</organism>
<keyword evidence="5 7" id="KW-0520">NAD</keyword>
<dbReference type="EMBL" id="PHND01000001">
    <property type="protein sequence ID" value="PPE04720.1"/>
    <property type="molecule type" value="Genomic_DNA"/>
</dbReference>
<comment type="subunit">
    <text evidence="7">Homotetramer.</text>
</comment>
<dbReference type="AlphaFoldDB" id="A0A8E2QZH3"/>
<feature type="binding site" evidence="7">
    <location>
        <position position="231"/>
    </location>
    <ligand>
        <name>substrate</name>
    </ligand>
</feature>
<evidence type="ECO:0000256" key="6">
    <source>
        <dbReference type="ARBA" id="ARBA00049258"/>
    </source>
</evidence>
<feature type="domain" description="Lactate/malate dehydrogenase N-terminal" evidence="10">
    <location>
        <begin position="7"/>
        <end position="145"/>
    </location>
</feature>
<evidence type="ECO:0000256" key="1">
    <source>
        <dbReference type="ARBA" id="ARBA00004843"/>
    </source>
</evidence>
<dbReference type="HAMAP" id="MF_00488">
    <property type="entry name" value="Lactate_dehydrog"/>
    <property type="match status" value="1"/>
</dbReference>
<sequence length="317" mass="34210">MKKTSNKIVLVGTGAVGMSFIYSAVNQGIAEEYVLIDVNTKAAEGNAIDIQDAIPMLNQTSKIKAGEYSDCQDADLVVITAGRPQRPGETRLELIADNARIMKGIAQAIKGSGFTGVTLIASNPCDVLTSVYQEVTGFDKHKVLGSGTNLDSARLKRLIASKLGLAPASVNAFIMGEHGDSSLAAYSASNVMGKSISQIKGENKISEKELEDAWYQAAHMAYEIIERKGATFYGIGVSLTQLSSAILRDEKTTYMISAKLEGEYGQSGFYTGVPAVLSSNGWERIIEWKLEESEIAKFNESCNKLQEVYIIAKEAIK</sequence>
<feature type="binding site" evidence="7">
    <location>
        <position position="68"/>
    </location>
    <ligand>
        <name>NAD(+)</name>
        <dbReference type="ChEBI" id="CHEBI:57540"/>
    </ligand>
</feature>
<dbReference type="InterPro" id="IPR018177">
    <property type="entry name" value="L-lactate_DH_AS"/>
</dbReference>
<dbReference type="InterPro" id="IPR001557">
    <property type="entry name" value="L-lactate/malate_DH"/>
</dbReference>
<dbReference type="Pfam" id="PF00056">
    <property type="entry name" value="Ldh_1_N"/>
    <property type="match status" value="1"/>
</dbReference>
<dbReference type="PROSITE" id="PS00064">
    <property type="entry name" value="L_LDH"/>
    <property type="match status" value="1"/>
</dbReference>
<evidence type="ECO:0000256" key="5">
    <source>
        <dbReference type="ARBA" id="ARBA00023027"/>
    </source>
</evidence>
<dbReference type="SUPFAM" id="SSF56327">
    <property type="entry name" value="LDH C-terminal domain-like"/>
    <property type="match status" value="1"/>
</dbReference>
<dbReference type="GO" id="GO:0006096">
    <property type="term" value="P:glycolytic process"/>
    <property type="evidence" value="ECO:0007669"/>
    <property type="project" value="UniProtKB-UniRule"/>
</dbReference>
<evidence type="ECO:0000313" key="12">
    <source>
        <dbReference type="EMBL" id="PPE04720.1"/>
    </source>
</evidence>
<dbReference type="PANTHER" id="PTHR43128:SF16">
    <property type="entry name" value="L-LACTATE DEHYDROGENASE"/>
    <property type="match status" value="1"/>
</dbReference>
<dbReference type="InterPro" id="IPR001236">
    <property type="entry name" value="Lactate/malate_DH_N"/>
</dbReference>
<evidence type="ECO:0000256" key="7">
    <source>
        <dbReference type="HAMAP-Rule" id="MF_00488"/>
    </source>
</evidence>
<dbReference type="FunFam" id="3.40.50.720:FF:000018">
    <property type="entry name" value="Malate dehydrogenase"/>
    <property type="match status" value="1"/>
</dbReference>
<comment type="catalytic activity">
    <reaction evidence="6 7">
        <text>(S)-lactate + NAD(+) = pyruvate + NADH + H(+)</text>
        <dbReference type="Rhea" id="RHEA:23444"/>
        <dbReference type="ChEBI" id="CHEBI:15361"/>
        <dbReference type="ChEBI" id="CHEBI:15378"/>
        <dbReference type="ChEBI" id="CHEBI:16651"/>
        <dbReference type="ChEBI" id="CHEBI:57540"/>
        <dbReference type="ChEBI" id="CHEBI:57945"/>
        <dbReference type="EC" id="1.1.1.27"/>
    </reaction>
</comment>